<dbReference type="PANTHER" id="PTHR15004">
    <property type="entry name" value="GLUTAMYL-TRNA(GLN) AMIDOTRANSFERASE SUBUNIT C, MITOCHONDRIAL"/>
    <property type="match status" value="1"/>
</dbReference>
<accession>A0A4D7JWI5</accession>
<dbReference type="InterPro" id="IPR036113">
    <property type="entry name" value="Asp/Glu-ADT_sf_sub_c"/>
</dbReference>
<name>A0A4D7JWI5_9BACT</name>
<dbReference type="NCBIfam" id="TIGR00135">
    <property type="entry name" value="gatC"/>
    <property type="match status" value="1"/>
</dbReference>
<dbReference type="Gene3D" id="1.10.20.60">
    <property type="entry name" value="Glu-tRNAGln amidotransferase C subunit, N-terminal domain"/>
    <property type="match status" value="1"/>
</dbReference>
<keyword evidence="1" id="KW-0648">Protein biosynthesis</keyword>
<dbReference type="GO" id="GO:0050567">
    <property type="term" value="F:glutaminyl-tRNA synthase (glutamine-hydrolyzing) activity"/>
    <property type="evidence" value="ECO:0007669"/>
    <property type="project" value="UniProtKB-UniRule"/>
</dbReference>
<keyword evidence="1" id="KW-0436">Ligase</keyword>
<dbReference type="GO" id="GO:0006450">
    <property type="term" value="P:regulation of translational fidelity"/>
    <property type="evidence" value="ECO:0007669"/>
    <property type="project" value="InterPro"/>
</dbReference>
<keyword evidence="2" id="KW-0808">Transferase</keyword>
<comment type="subunit">
    <text evidence="1">Heterotrimer of A, B and C subunits.</text>
</comment>
<dbReference type="EC" id="6.3.5.-" evidence="1"/>
<dbReference type="InterPro" id="IPR003837">
    <property type="entry name" value="GatC"/>
</dbReference>
<dbReference type="GO" id="GO:0005524">
    <property type="term" value="F:ATP binding"/>
    <property type="evidence" value="ECO:0007669"/>
    <property type="project" value="UniProtKB-KW"/>
</dbReference>
<evidence type="ECO:0000313" key="2">
    <source>
        <dbReference type="EMBL" id="QCK16506.1"/>
    </source>
</evidence>
<keyword evidence="3" id="KW-1185">Reference proteome</keyword>
<dbReference type="SUPFAM" id="SSF141000">
    <property type="entry name" value="Glu-tRNAGln amidotransferase C subunit"/>
    <property type="match status" value="1"/>
</dbReference>
<dbReference type="Pfam" id="PF02686">
    <property type="entry name" value="GatC"/>
    <property type="match status" value="1"/>
</dbReference>
<organism evidence="2 3">
    <name type="scientific">Mangrovivirga cuniculi</name>
    <dbReference type="NCBI Taxonomy" id="2715131"/>
    <lineage>
        <taxon>Bacteria</taxon>
        <taxon>Pseudomonadati</taxon>
        <taxon>Bacteroidota</taxon>
        <taxon>Cytophagia</taxon>
        <taxon>Cytophagales</taxon>
        <taxon>Mangrovivirgaceae</taxon>
        <taxon>Mangrovivirga</taxon>
    </lineage>
</organism>
<dbReference type="RefSeq" id="WP_137092095.1">
    <property type="nucleotide sequence ID" value="NZ_CP028923.1"/>
</dbReference>
<evidence type="ECO:0000313" key="3">
    <source>
        <dbReference type="Proteomes" id="UP000298616"/>
    </source>
</evidence>
<dbReference type="GO" id="GO:0006412">
    <property type="term" value="P:translation"/>
    <property type="evidence" value="ECO:0007669"/>
    <property type="project" value="UniProtKB-UniRule"/>
</dbReference>
<reference evidence="2 3" key="1">
    <citation type="submission" date="2018-04" db="EMBL/GenBank/DDBJ databases">
        <title>Complete genome uncultured novel isolate.</title>
        <authorList>
            <person name="Merlino G."/>
        </authorList>
    </citation>
    <scope>NUCLEOTIDE SEQUENCE [LARGE SCALE GENOMIC DNA]</scope>
    <source>
        <strain evidence="3">R1DC9</strain>
    </source>
</reference>
<dbReference type="AlphaFoldDB" id="A0A4D7JWI5"/>
<gene>
    <name evidence="1" type="primary">gatC</name>
    <name evidence="2" type="ORF">DCC35_18100</name>
</gene>
<dbReference type="HAMAP" id="MF_00122">
    <property type="entry name" value="GatC"/>
    <property type="match status" value="1"/>
</dbReference>
<comment type="similarity">
    <text evidence="1">Belongs to the GatC family.</text>
</comment>
<comment type="function">
    <text evidence="1">Allows the formation of correctly charged Asn-tRNA(Asn) or Gln-tRNA(Gln) through the transamidation of misacylated Asp-tRNA(Asn) or Glu-tRNA(Gln) in organisms which lack either or both of asparaginyl-tRNA or glutaminyl-tRNA synthetases. The reaction takes place in the presence of glutamine and ATP through an activated phospho-Asp-tRNA(Asn) or phospho-Glu-tRNA(Gln).</text>
</comment>
<dbReference type="Proteomes" id="UP000298616">
    <property type="component" value="Chromosome"/>
</dbReference>
<dbReference type="PANTHER" id="PTHR15004:SF0">
    <property type="entry name" value="GLUTAMYL-TRNA(GLN) AMIDOTRANSFERASE SUBUNIT C, MITOCHONDRIAL"/>
    <property type="match status" value="1"/>
</dbReference>
<dbReference type="GO" id="GO:0070681">
    <property type="term" value="P:glutaminyl-tRNAGln biosynthesis via transamidation"/>
    <property type="evidence" value="ECO:0007669"/>
    <property type="project" value="TreeGrafter"/>
</dbReference>
<sequence length="95" mass="11038">MKINKETVRKIAHLARLELNESQQESMISELSEILDWVEKLNELDTEGVEPLINISGEVNRWREDEAKLTITHEEALKNAPEHDDDFFIVPKVVE</sequence>
<dbReference type="KEGG" id="fpf:DCC35_18100"/>
<keyword evidence="1" id="KW-0067">ATP-binding</keyword>
<proteinExistence type="inferred from homology"/>
<dbReference type="OrthoDB" id="9813938at2"/>
<comment type="catalytic activity">
    <reaction evidence="1">
        <text>L-aspartyl-tRNA(Asn) + L-glutamine + ATP + H2O = L-asparaginyl-tRNA(Asn) + L-glutamate + ADP + phosphate + 2 H(+)</text>
        <dbReference type="Rhea" id="RHEA:14513"/>
        <dbReference type="Rhea" id="RHEA-COMP:9674"/>
        <dbReference type="Rhea" id="RHEA-COMP:9677"/>
        <dbReference type="ChEBI" id="CHEBI:15377"/>
        <dbReference type="ChEBI" id="CHEBI:15378"/>
        <dbReference type="ChEBI" id="CHEBI:29985"/>
        <dbReference type="ChEBI" id="CHEBI:30616"/>
        <dbReference type="ChEBI" id="CHEBI:43474"/>
        <dbReference type="ChEBI" id="CHEBI:58359"/>
        <dbReference type="ChEBI" id="CHEBI:78515"/>
        <dbReference type="ChEBI" id="CHEBI:78516"/>
        <dbReference type="ChEBI" id="CHEBI:456216"/>
    </reaction>
</comment>
<comment type="catalytic activity">
    <reaction evidence="1">
        <text>L-glutamyl-tRNA(Gln) + L-glutamine + ATP + H2O = L-glutaminyl-tRNA(Gln) + L-glutamate + ADP + phosphate + H(+)</text>
        <dbReference type="Rhea" id="RHEA:17521"/>
        <dbReference type="Rhea" id="RHEA-COMP:9681"/>
        <dbReference type="Rhea" id="RHEA-COMP:9684"/>
        <dbReference type="ChEBI" id="CHEBI:15377"/>
        <dbReference type="ChEBI" id="CHEBI:15378"/>
        <dbReference type="ChEBI" id="CHEBI:29985"/>
        <dbReference type="ChEBI" id="CHEBI:30616"/>
        <dbReference type="ChEBI" id="CHEBI:43474"/>
        <dbReference type="ChEBI" id="CHEBI:58359"/>
        <dbReference type="ChEBI" id="CHEBI:78520"/>
        <dbReference type="ChEBI" id="CHEBI:78521"/>
        <dbReference type="ChEBI" id="CHEBI:456216"/>
    </reaction>
</comment>
<dbReference type="GO" id="GO:0016740">
    <property type="term" value="F:transferase activity"/>
    <property type="evidence" value="ECO:0007669"/>
    <property type="project" value="UniProtKB-KW"/>
</dbReference>
<dbReference type="GO" id="GO:0050566">
    <property type="term" value="F:asparaginyl-tRNA synthase (glutamine-hydrolyzing) activity"/>
    <property type="evidence" value="ECO:0007669"/>
    <property type="project" value="RHEA"/>
</dbReference>
<dbReference type="EMBL" id="CP028923">
    <property type="protein sequence ID" value="QCK16506.1"/>
    <property type="molecule type" value="Genomic_DNA"/>
</dbReference>
<evidence type="ECO:0000256" key="1">
    <source>
        <dbReference type="HAMAP-Rule" id="MF_00122"/>
    </source>
</evidence>
<protein>
    <recommendedName>
        <fullName evidence="1">Aspartyl/glutamyl-tRNA(Asn/Gln) amidotransferase subunit C</fullName>
        <shortName evidence="1">Asp/Glu-ADT subunit C</shortName>
        <ecNumber evidence="1">6.3.5.-</ecNumber>
    </recommendedName>
</protein>
<keyword evidence="1" id="KW-0547">Nucleotide-binding</keyword>